<sequence>MSRTKYPIDGSIFIPETLLNLNITINPPNIRCNWSFDIYLIDGRTMHFEQGSIVTYPRAGILKDYGATAGLQCRRGSRTTTLCFSHA</sequence>
<evidence type="ECO:0000313" key="2">
    <source>
        <dbReference type="Proteomes" id="UP000663852"/>
    </source>
</evidence>
<dbReference type="AlphaFoldDB" id="A0A815J371"/>
<name>A0A815J371_ADIRI</name>
<comment type="caution">
    <text evidence="1">The sequence shown here is derived from an EMBL/GenBank/DDBJ whole genome shotgun (WGS) entry which is preliminary data.</text>
</comment>
<reference evidence="1" key="1">
    <citation type="submission" date="2021-02" db="EMBL/GenBank/DDBJ databases">
        <authorList>
            <person name="Nowell W R."/>
        </authorList>
    </citation>
    <scope>NUCLEOTIDE SEQUENCE</scope>
</reference>
<proteinExistence type="predicted"/>
<organism evidence="1 2">
    <name type="scientific">Adineta ricciae</name>
    <name type="common">Rotifer</name>
    <dbReference type="NCBI Taxonomy" id="249248"/>
    <lineage>
        <taxon>Eukaryota</taxon>
        <taxon>Metazoa</taxon>
        <taxon>Spiralia</taxon>
        <taxon>Gnathifera</taxon>
        <taxon>Rotifera</taxon>
        <taxon>Eurotatoria</taxon>
        <taxon>Bdelloidea</taxon>
        <taxon>Adinetida</taxon>
        <taxon>Adinetidae</taxon>
        <taxon>Adineta</taxon>
    </lineage>
</organism>
<accession>A0A815J371</accession>
<dbReference type="EMBL" id="CAJNOJ010000292">
    <property type="protein sequence ID" value="CAF1374964.1"/>
    <property type="molecule type" value="Genomic_DNA"/>
</dbReference>
<dbReference type="Proteomes" id="UP000663852">
    <property type="component" value="Unassembled WGS sequence"/>
</dbReference>
<evidence type="ECO:0000313" key="1">
    <source>
        <dbReference type="EMBL" id="CAF1374964.1"/>
    </source>
</evidence>
<protein>
    <submittedName>
        <fullName evidence="1">Uncharacterized protein</fullName>
    </submittedName>
</protein>
<gene>
    <name evidence="1" type="ORF">EDS130_LOCUS34595</name>
</gene>